<reference evidence="2" key="1">
    <citation type="journal article" date="2020" name="Nat. Commun.">
        <title>Large-scale genome sequencing of mycorrhizal fungi provides insights into the early evolution of symbiotic traits.</title>
        <authorList>
            <person name="Miyauchi S."/>
            <person name="Kiss E."/>
            <person name="Kuo A."/>
            <person name="Drula E."/>
            <person name="Kohler A."/>
            <person name="Sanchez-Garcia M."/>
            <person name="Morin E."/>
            <person name="Andreopoulos B."/>
            <person name="Barry K.W."/>
            <person name="Bonito G."/>
            <person name="Buee M."/>
            <person name="Carver A."/>
            <person name="Chen C."/>
            <person name="Cichocki N."/>
            <person name="Clum A."/>
            <person name="Culley D."/>
            <person name="Crous P.W."/>
            <person name="Fauchery L."/>
            <person name="Girlanda M."/>
            <person name="Hayes R.D."/>
            <person name="Keri Z."/>
            <person name="LaButti K."/>
            <person name="Lipzen A."/>
            <person name="Lombard V."/>
            <person name="Magnuson J."/>
            <person name="Maillard F."/>
            <person name="Murat C."/>
            <person name="Nolan M."/>
            <person name="Ohm R.A."/>
            <person name="Pangilinan J."/>
            <person name="Pereira M.F."/>
            <person name="Perotto S."/>
            <person name="Peter M."/>
            <person name="Pfister S."/>
            <person name="Riley R."/>
            <person name="Sitrit Y."/>
            <person name="Stielow J.B."/>
            <person name="Szollosi G."/>
            <person name="Zifcakova L."/>
            <person name="Stursova M."/>
            <person name="Spatafora J.W."/>
            <person name="Tedersoo L."/>
            <person name="Vaario L.M."/>
            <person name="Yamada A."/>
            <person name="Yan M."/>
            <person name="Wang P."/>
            <person name="Xu J."/>
            <person name="Bruns T."/>
            <person name="Baldrian P."/>
            <person name="Vilgalys R."/>
            <person name="Dunand C."/>
            <person name="Henrissat B."/>
            <person name="Grigoriev I.V."/>
            <person name="Hibbett D."/>
            <person name="Nagy L.G."/>
            <person name="Martin F.M."/>
        </authorList>
    </citation>
    <scope>NUCLEOTIDE SEQUENCE</scope>
    <source>
        <strain evidence="2">UP504</strain>
    </source>
</reference>
<protein>
    <recommendedName>
        <fullName evidence="1">FAD dependent oxidoreductase domain-containing protein</fullName>
    </recommendedName>
</protein>
<proteinExistence type="predicted"/>
<accession>A0A9P6AW77</accession>
<name>A0A9P6AW77_9AGAM</name>
<sequence>MSLGIFPTSEVLFRGGIVGTSIAYYLSRHPNVLGDTSVYVLESSYIAAGASGKAGGFLALNWHGPTTSSLAALSFKLHEELATEHDGEKKWGYRKLVTLGIDSDPNSNDGVETVPHAEWIADVVGSVEPLGDETTTAQVHPFLMTNALISAAQDSGVNVTIAKAETIVRNEETKEITGVTAVTRSGEILTIPATDVVFAAGPWTGTITTQMLGEKAAGGAANIIPSNRSTSIVVSPPESRELTPHALFCTLVLPDGSHGQPEFYPRPDRTLYVCSAGMSDQTPLPEYAEDVVHSEEGVRRLKERLRIVVRKEWIGDVLESDNFIRQACYRPDSSKTHLPVIGKIGDGLWVASGHEVWGILLGPGTGKVMSELLLEGKEKSANISSLRP</sequence>
<dbReference type="Pfam" id="PF01266">
    <property type="entry name" value="DAO"/>
    <property type="match status" value="1"/>
</dbReference>
<dbReference type="InterPro" id="IPR006076">
    <property type="entry name" value="FAD-dep_OxRdtase"/>
</dbReference>
<gene>
    <name evidence="2" type="ORF">BS47DRAFT_1486569</name>
</gene>
<evidence type="ECO:0000259" key="1">
    <source>
        <dbReference type="Pfam" id="PF01266"/>
    </source>
</evidence>
<dbReference type="GO" id="GO:0005829">
    <property type="term" value="C:cytosol"/>
    <property type="evidence" value="ECO:0007669"/>
    <property type="project" value="GOC"/>
</dbReference>
<evidence type="ECO:0000313" key="3">
    <source>
        <dbReference type="Proteomes" id="UP000886523"/>
    </source>
</evidence>
<dbReference type="GO" id="GO:0042147">
    <property type="term" value="P:retrograde transport, endosome to Golgi"/>
    <property type="evidence" value="ECO:0007669"/>
    <property type="project" value="TreeGrafter"/>
</dbReference>
<dbReference type="Proteomes" id="UP000886523">
    <property type="component" value="Unassembled WGS sequence"/>
</dbReference>
<comment type="caution">
    <text evidence="2">The sequence shown here is derived from an EMBL/GenBank/DDBJ whole genome shotgun (WGS) entry which is preliminary data.</text>
</comment>
<dbReference type="SUPFAM" id="SSF51905">
    <property type="entry name" value="FAD/NAD(P)-binding domain"/>
    <property type="match status" value="1"/>
</dbReference>
<dbReference type="Gene3D" id="3.50.50.60">
    <property type="entry name" value="FAD/NAD(P)-binding domain"/>
    <property type="match status" value="1"/>
</dbReference>
<dbReference type="PANTHER" id="PTHR13847:SF150">
    <property type="entry name" value="OXIDOREDUCTASE TDA3-RELATED"/>
    <property type="match status" value="1"/>
</dbReference>
<evidence type="ECO:0000313" key="2">
    <source>
        <dbReference type="EMBL" id="KAF9511936.1"/>
    </source>
</evidence>
<dbReference type="EMBL" id="MU128993">
    <property type="protein sequence ID" value="KAF9511936.1"/>
    <property type="molecule type" value="Genomic_DNA"/>
</dbReference>
<organism evidence="2 3">
    <name type="scientific">Hydnum rufescens UP504</name>
    <dbReference type="NCBI Taxonomy" id="1448309"/>
    <lineage>
        <taxon>Eukaryota</taxon>
        <taxon>Fungi</taxon>
        <taxon>Dikarya</taxon>
        <taxon>Basidiomycota</taxon>
        <taxon>Agaricomycotina</taxon>
        <taxon>Agaricomycetes</taxon>
        <taxon>Cantharellales</taxon>
        <taxon>Hydnaceae</taxon>
        <taxon>Hydnum</taxon>
    </lineage>
</organism>
<dbReference type="Gene3D" id="3.30.9.10">
    <property type="entry name" value="D-Amino Acid Oxidase, subunit A, domain 2"/>
    <property type="match status" value="1"/>
</dbReference>
<dbReference type="InterPro" id="IPR036188">
    <property type="entry name" value="FAD/NAD-bd_sf"/>
</dbReference>
<dbReference type="GO" id="GO:0005770">
    <property type="term" value="C:late endosome"/>
    <property type="evidence" value="ECO:0007669"/>
    <property type="project" value="TreeGrafter"/>
</dbReference>
<dbReference type="OrthoDB" id="498204at2759"/>
<dbReference type="PANTHER" id="PTHR13847">
    <property type="entry name" value="SARCOSINE DEHYDROGENASE-RELATED"/>
    <property type="match status" value="1"/>
</dbReference>
<dbReference type="AlphaFoldDB" id="A0A9P6AW77"/>
<feature type="domain" description="FAD dependent oxidoreductase" evidence="1">
    <location>
        <begin position="15"/>
        <end position="372"/>
    </location>
</feature>
<keyword evidence="3" id="KW-1185">Reference proteome</keyword>